<dbReference type="RefSeq" id="WP_188355670.1">
    <property type="nucleotide sequence ID" value="NZ_BMDH01000005.1"/>
</dbReference>
<proteinExistence type="predicted"/>
<name>A0A8J3AKC5_9BIFI</name>
<dbReference type="Proteomes" id="UP000619536">
    <property type="component" value="Unassembled WGS sequence"/>
</dbReference>
<organism evidence="1 2">
    <name type="scientific">Galliscardovia ingluviei</name>
    <dbReference type="NCBI Taxonomy" id="1769422"/>
    <lineage>
        <taxon>Bacteria</taxon>
        <taxon>Bacillati</taxon>
        <taxon>Actinomycetota</taxon>
        <taxon>Actinomycetes</taxon>
        <taxon>Bifidobacteriales</taxon>
        <taxon>Bifidobacteriaceae</taxon>
        <taxon>Galliscardovia</taxon>
    </lineage>
</organism>
<reference evidence="1" key="1">
    <citation type="journal article" date="2014" name="Int. J. Syst. Evol. Microbiol.">
        <title>Complete genome sequence of Corynebacterium casei LMG S-19264T (=DSM 44701T), isolated from a smear-ripened cheese.</title>
        <authorList>
            <consortium name="US DOE Joint Genome Institute (JGI-PGF)"/>
            <person name="Walter F."/>
            <person name="Albersmeier A."/>
            <person name="Kalinowski J."/>
            <person name="Ruckert C."/>
        </authorList>
    </citation>
    <scope>NUCLEOTIDE SEQUENCE</scope>
    <source>
        <strain evidence="1">CCM 8606</strain>
    </source>
</reference>
<comment type="caution">
    <text evidence="1">The sequence shown here is derived from an EMBL/GenBank/DDBJ whole genome shotgun (WGS) entry which is preliminary data.</text>
</comment>
<sequence length="84" mass="9869">MLDSHVLKQLEQLDAVDFIDRRGRIHYAHWFVGYALDQYVQGKGPKQIFIEAGFPVEIMGYKRVERAMSRWRKTAGIDATRHLH</sequence>
<dbReference type="EMBL" id="BMDH01000005">
    <property type="protein sequence ID" value="GGI15269.1"/>
    <property type="molecule type" value="Genomic_DNA"/>
</dbReference>
<keyword evidence="2" id="KW-1185">Reference proteome</keyword>
<evidence type="ECO:0000313" key="1">
    <source>
        <dbReference type="EMBL" id="GGI15269.1"/>
    </source>
</evidence>
<reference evidence="1" key="2">
    <citation type="submission" date="2020-09" db="EMBL/GenBank/DDBJ databases">
        <authorList>
            <person name="Sun Q."/>
            <person name="Sedlacek I."/>
        </authorList>
    </citation>
    <scope>NUCLEOTIDE SEQUENCE</scope>
    <source>
        <strain evidence="1">CCM 8606</strain>
    </source>
</reference>
<dbReference type="AlphaFoldDB" id="A0A8J3AKC5"/>
<accession>A0A8J3AKC5</accession>
<protein>
    <submittedName>
        <fullName evidence="1">Uncharacterized protein</fullName>
    </submittedName>
</protein>
<gene>
    <name evidence="1" type="ORF">GCM10007377_15060</name>
</gene>
<evidence type="ECO:0000313" key="2">
    <source>
        <dbReference type="Proteomes" id="UP000619536"/>
    </source>
</evidence>